<dbReference type="InterPro" id="IPR017850">
    <property type="entry name" value="Alkaline_phosphatase_core_sf"/>
</dbReference>
<keyword evidence="5" id="KW-0325">Glycoprotein</keyword>
<keyword evidence="4" id="KW-0378">Hydrolase</keyword>
<reference evidence="9 10" key="1">
    <citation type="submission" date="2024-04" db="EMBL/GenBank/DDBJ databases">
        <authorList>
            <consortium name="Genoscope - CEA"/>
            <person name="William W."/>
        </authorList>
    </citation>
    <scope>NUCLEOTIDE SEQUENCE [LARGE SCALE GENOMIC DNA]</scope>
</reference>
<keyword evidence="10" id="KW-1185">Reference proteome</keyword>
<evidence type="ECO:0000256" key="6">
    <source>
        <dbReference type="PIRSR" id="PIRSR036666-50"/>
    </source>
</evidence>
<evidence type="ECO:0000256" key="3">
    <source>
        <dbReference type="ARBA" id="ARBA00022729"/>
    </source>
</evidence>
<dbReference type="CDD" id="cd16147">
    <property type="entry name" value="G6S"/>
    <property type="match status" value="1"/>
</dbReference>
<comment type="PTM">
    <text evidence="6">The conversion to 3-oxoalanine (also known as C-formylglycine, FGly), of a serine or cysteine residue in prokaryotes and of a cysteine residue in eukaryotes, is critical for catalytic activity.</text>
</comment>
<name>A0AAV2IPS3_LYMST</name>
<dbReference type="Proteomes" id="UP001497497">
    <property type="component" value="Unassembled WGS sequence"/>
</dbReference>
<dbReference type="Gene3D" id="3.40.720.10">
    <property type="entry name" value="Alkaline Phosphatase, subunit A"/>
    <property type="match status" value="1"/>
</dbReference>
<dbReference type="InterPro" id="IPR012251">
    <property type="entry name" value="GlcNAc_6-SO4ase"/>
</dbReference>
<evidence type="ECO:0000259" key="8">
    <source>
        <dbReference type="Pfam" id="PF00884"/>
    </source>
</evidence>
<feature type="domain" description="Sulfatase N-terminal" evidence="8">
    <location>
        <begin position="35"/>
        <end position="367"/>
    </location>
</feature>
<dbReference type="PANTHER" id="PTHR43108">
    <property type="entry name" value="N-ACETYLGLUCOSAMINE-6-SULFATASE FAMILY MEMBER"/>
    <property type="match status" value="1"/>
</dbReference>
<comment type="caution">
    <text evidence="9">The sequence shown here is derived from an EMBL/GenBank/DDBJ whole genome shotgun (WGS) entry which is preliminary data.</text>
</comment>
<dbReference type="SUPFAM" id="SSF53649">
    <property type="entry name" value="Alkaline phosphatase-like"/>
    <property type="match status" value="1"/>
</dbReference>
<dbReference type="Pfam" id="PF00884">
    <property type="entry name" value="Sulfatase"/>
    <property type="match status" value="1"/>
</dbReference>
<feature type="signal peptide" evidence="7">
    <location>
        <begin position="1"/>
        <end position="31"/>
    </location>
</feature>
<dbReference type="PIRSF" id="PIRSF036666">
    <property type="entry name" value="G6S"/>
    <property type="match status" value="1"/>
</dbReference>
<proteinExistence type="inferred from homology"/>
<comment type="cofactor">
    <cofactor evidence="1">
        <name>Ca(2+)</name>
        <dbReference type="ChEBI" id="CHEBI:29108"/>
    </cofactor>
</comment>
<dbReference type="GO" id="GO:0005539">
    <property type="term" value="F:glycosaminoglycan binding"/>
    <property type="evidence" value="ECO:0007669"/>
    <property type="project" value="TreeGrafter"/>
</dbReference>
<feature type="modified residue" description="3-oxoalanine (Cys)" evidence="6">
    <location>
        <position position="79"/>
    </location>
</feature>
<feature type="chain" id="PRO_5043382489" description="Sulfatase N-terminal domain-containing protein" evidence="7">
    <location>
        <begin position="32"/>
        <end position="589"/>
    </location>
</feature>
<protein>
    <recommendedName>
        <fullName evidence="8">Sulfatase N-terminal domain-containing protein</fullName>
    </recommendedName>
</protein>
<evidence type="ECO:0000313" key="10">
    <source>
        <dbReference type="Proteomes" id="UP001497497"/>
    </source>
</evidence>
<dbReference type="PROSITE" id="PS00523">
    <property type="entry name" value="SULFATASE_1"/>
    <property type="match status" value="1"/>
</dbReference>
<evidence type="ECO:0000256" key="5">
    <source>
        <dbReference type="ARBA" id="ARBA00023180"/>
    </source>
</evidence>
<dbReference type="AlphaFoldDB" id="A0AAV2IPS3"/>
<sequence length="589" mass="66288">MSSAVLSPSCCNILNLKVCFILLVILNASSGAIQPNIVFILTDDQDVALFGQYPMPKTKQLIADFGMTFTNMFVTSPLCCPSRSSILTGQFIHNHMTTNNSLNGNCSSPAWQSAGEKKTFPTFLQGSGYKTFFAGKYLNQYGTLQAGGVAHVPPGWDEWNGLVGNSVYYNYTLSVNGKAVKHGDNYASDYLTDVIHKKAQKFLSAQTSKKPFFMMLSTPACHQPFTPAPQYMKNFSSVKAPRTKHFNVHGQDKHWLIEQAITPMPNDTITMIDDFFRNRWRTLLSVDDMVEGVINKLKAMGQLDNTYVFFTSDNGYHLGQFSLPYDKRQFYDFDIRVPLMVRGPGVKANTTSEELIMSVDLAPTFTDIGSLSPAVVKNFDGMSFLKLLKPQSVVVRPRLRKSLPNMWKKRKSSQSIKGVEQFSIEPKMMRESIAEMKHCRSWHPVTGKCMSLKHVKSLDVKDVHEFSFRDTILVEYFGEHDGEIPGCPKYTNQGLSNCDSHCVCEDSWNNTYGCIRYETQQESYKYCALQDTDNFVEVYDMRADPYELTNIAKTASPDLLTKLSQNLADLSLCAGVTCHKKSEYSVITN</sequence>
<dbReference type="PANTHER" id="PTHR43108:SF8">
    <property type="entry name" value="SD21168P"/>
    <property type="match status" value="1"/>
</dbReference>
<evidence type="ECO:0000256" key="4">
    <source>
        <dbReference type="ARBA" id="ARBA00022801"/>
    </source>
</evidence>
<evidence type="ECO:0000256" key="1">
    <source>
        <dbReference type="ARBA" id="ARBA00001913"/>
    </source>
</evidence>
<dbReference type="InterPro" id="IPR000917">
    <property type="entry name" value="Sulfatase_N"/>
</dbReference>
<gene>
    <name evidence="9" type="ORF">GSLYS_00021528001</name>
</gene>
<dbReference type="GO" id="GO:0008449">
    <property type="term" value="F:N-acetylglucosamine-6-sulfatase activity"/>
    <property type="evidence" value="ECO:0007669"/>
    <property type="project" value="InterPro"/>
</dbReference>
<evidence type="ECO:0000313" key="9">
    <source>
        <dbReference type="EMBL" id="CAL1548211.1"/>
    </source>
</evidence>
<dbReference type="GO" id="GO:0030203">
    <property type="term" value="P:glycosaminoglycan metabolic process"/>
    <property type="evidence" value="ECO:0007669"/>
    <property type="project" value="InterPro"/>
</dbReference>
<evidence type="ECO:0000256" key="7">
    <source>
        <dbReference type="SAM" id="SignalP"/>
    </source>
</evidence>
<dbReference type="PROSITE" id="PS00149">
    <property type="entry name" value="SULFATASE_2"/>
    <property type="match status" value="1"/>
</dbReference>
<dbReference type="InterPro" id="IPR024607">
    <property type="entry name" value="Sulfatase_CS"/>
</dbReference>
<accession>A0AAV2IPS3</accession>
<evidence type="ECO:0000256" key="2">
    <source>
        <dbReference type="ARBA" id="ARBA00008779"/>
    </source>
</evidence>
<keyword evidence="3 7" id="KW-0732">Signal</keyword>
<comment type="similarity">
    <text evidence="2">Belongs to the sulfatase family.</text>
</comment>
<dbReference type="EMBL" id="CAXITT010001225">
    <property type="protein sequence ID" value="CAL1548211.1"/>
    <property type="molecule type" value="Genomic_DNA"/>
</dbReference>
<organism evidence="9 10">
    <name type="scientific">Lymnaea stagnalis</name>
    <name type="common">Great pond snail</name>
    <name type="synonym">Helix stagnalis</name>
    <dbReference type="NCBI Taxonomy" id="6523"/>
    <lineage>
        <taxon>Eukaryota</taxon>
        <taxon>Metazoa</taxon>
        <taxon>Spiralia</taxon>
        <taxon>Lophotrochozoa</taxon>
        <taxon>Mollusca</taxon>
        <taxon>Gastropoda</taxon>
        <taxon>Heterobranchia</taxon>
        <taxon>Euthyneura</taxon>
        <taxon>Panpulmonata</taxon>
        <taxon>Hygrophila</taxon>
        <taxon>Lymnaeoidea</taxon>
        <taxon>Lymnaeidae</taxon>
        <taxon>Lymnaea</taxon>
    </lineage>
</organism>